<feature type="region of interest" description="Disordered" evidence="1">
    <location>
        <begin position="31"/>
        <end position="51"/>
    </location>
</feature>
<dbReference type="OrthoDB" id="5411438at2759"/>
<name>W7HIL7_9PEZI</name>
<feature type="compositionally biased region" description="Low complexity" evidence="1">
    <location>
        <begin position="31"/>
        <end position="49"/>
    </location>
</feature>
<reference evidence="2 3" key="1">
    <citation type="submission" date="2013-05" db="EMBL/GenBank/DDBJ databases">
        <title>Drechslerella stenobrocha genome reveals carnivorous origination and mechanical trapping mechanism of predatory fungi.</title>
        <authorList>
            <person name="Liu X."/>
            <person name="Zhang W."/>
            <person name="Liu K."/>
        </authorList>
    </citation>
    <scope>NUCLEOTIDE SEQUENCE [LARGE SCALE GENOMIC DNA]</scope>
    <source>
        <strain evidence="2 3">248</strain>
    </source>
</reference>
<dbReference type="AlphaFoldDB" id="W7HIL7"/>
<evidence type="ECO:0000313" key="2">
    <source>
        <dbReference type="EMBL" id="EWC43736.1"/>
    </source>
</evidence>
<accession>W7HIL7</accession>
<protein>
    <submittedName>
        <fullName evidence="2">Uncharacterized protein</fullName>
    </submittedName>
</protein>
<evidence type="ECO:0000256" key="1">
    <source>
        <dbReference type="SAM" id="MobiDB-lite"/>
    </source>
</evidence>
<keyword evidence="3" id="KW-1185">Reference proteome</keyword>
<gene>
    <name evidence="2" type="ORF">DRE_07396</name>
</gene>
<dbReference type="HOGENOM" id="CLU_533178_0_0_1"/>
<organism evidence="2 3">
    <name type="scientific">Drechslerella stenobrocha 248</name>
    <dbReference type="NCBI Taxonomy" id="1043628"/>
    <lineage>
        <taxon>Eukaryota</taxon>
        <taxon>Fungi</taxon>
        <taxon>Dikarya</taxon>
        <taxon>Ascomycota</taxon>
        <taxon>Pezizomycotina</taxon>
        <taxon>Orbiliomycetes</taxon>
        <taxon>Orbiliales</taxon>
        <taxon>Orbiliaceae</taxon>
        <taxon>Drechslerella</taxon>
    </lineage>
</organism>
<dbReference type="EMBL" id="KI966454">
    <property type="protein sequence ID" value="EWC43736.1"/>
    <property type="molecule type" value="Genomic_DNA"/>
</dbReference>
<dbReference type="Proteomes" id="UP000024837">
    <property type="component" value="Unassembled WGS sequence"/>
</dbReference>
<sequence>MPRVPALCCRAGTSASASAFYCPEFSDPQPAQRSRSAASHSNASHISASPDHNWSIGSPALSITSVDPASPSLRFKDRPTESDCHIDVDGSEWTADVRRKASNYLQYVESLSQAYESQLKALCAFFKDCDAGRLEHRTYTDAHAVQIIEVNRDGSRNLIGINEIEALVDYFGEQEYVDSPANQIVSSRVFLLDRITPELIGVFGAKLGVEPQFWDAHLTLAGTESNSPGQILRYGNEQGSRVSFLNIPLLRRCSSLEAIDKVMENATNKPESSSPPYEGCSIHLDSNSDGPEATSVLIMTNDSGGHLRYCSGSLRASFVDHLMAMAPSVAPLELVGEEHSDVPFDTTIPLMIDLIKAIIHQLGSTLDSIPDHAKAEMSTFTINVFKDESDQMRQSILEEQDIISSLSRTLKVSLVAFDEVATESEGNARTSKVVGTLEPLLQDFEGRSDRMQQWLRDLDSTVLNDQRERAARLRRLKTTLSVCSLSLAMTIIVVIVTQLQANSTRGAPTGGV</sequence>
<evidence type="ECO:0000313" key="3">
    <source>
        <dbReference type="Proteomes" id="UP000024837"/>
    </source>
</evidence>
<proteinExistence type="predicted"/>